<feature type="compositionally biased region" description="Basic and acidic residues" evidence="3">
    <location>
        <begin position="165"/>
        <end position="183"/>
    </location>
</feature>
<reference evidence="5" key="3">
    <citation type="submission" date="2023-03" db="UniProtKB">
        <authorList>
            <consortium name="EnsemblPlants"/>
        </authorList>
    </citation>
    <scope>IDENTIFICATION</scope>
    <source>
        <strain evidence="5">cv. Chiifu-401-42</strain>
    </source>
</reference>
<feature type="compositionally biased region" description="Polar residues" evidence="3">
    <location>
        <begin position="148"/>
        <end position="164"/>
    </location>
</feature>
<evidence type="ECO:0000256" key="1">
    <source>
        <dbReference type="ARBA" id="ARBA00023125"/>
    </source>
</evidence>
<dbReference type="InterPro" id="IPR057075">
    <property type="entry name" value="bHLH_IRO3"/>
</dbReference>
<organism evidence="5 6">
    <name type="scientific">Brassica campestris</name>
    <name type="common">Field mustard</name>
    <dbReference type="NCBI Taxonomy" id="3711"/>
    <lineage>
        <taxon>Eukaryota</taxon>
        <taxon>Viridiplantae</taxon>
        <taxon>Streptophyta</taxon>
        <taxon>Embryophyta</taxon>
        <taxon>Tracheophyta</taxon>
        <taxon>Spermatophyta</taxon>
        <taxon>Magnoliopsida</taxon>
        <taxon>eudicotyledons</taxon>
        <taxon>Gunneridae</taxon>
        <taxon>Pentapetalae</taxon>
        <taxon>rosids</taxon>
        <taxon>malvids</taxon>
        <taxon>Brassicales</taxon>
        <taxon>Brassicaceae</taxon>
        <taxon>Brassiceae</taxon>
        <taxon>Brassica</taxon>
    </lineage>
</organism>
<proteinExistence type="predicted"/>
<dbReference type="PANTHER" id="PTHR47075">
    <property type="entry name" value="TRANSCRIPTION FACTOR BHLH47"/>
    <property type="match status" value="1"/>
</dbReference>
<feature type="region of interest" description="Disordered" evidence="3">
    <location>
        <begin position="148"/>
        <end position="185"/>
    </location>
</feature>
<evidence type="ECO:0000313" key="6">
    <source>
        <dbReference type="Proteomes" id="UP000011750"/>
    </source>
</evidence>
<dbReference type="AlphaFoldDB" id="M4EY96"/>
<evidence type="ECO:0000256" key="3">
    <source>
        <dbReference type="SAM" id="MobiDB-lite"/>
    </source>
</evidence>
<name>M4EY96_BRACM</name>
<dbReference type="STRING" id="51351.M4EY96"/>
<evidence type="ECO:0000313" key="5">
    <source>
        <dbReference type="EnsemblPlants" id="Bra033788.1-P"/>
    </source>
</evidence>
<dbReference type="eggNOG" id="ENOG502RYQ6">
    <property type="taxonomic scope" value="Eukaryota"/>
</dbReference>
<sequence>MNQQNSGKASILCEATKFLKDVFGQIESLRKEQTALLSESNYLTTERNELKDETSVLETEISRLHSEIEARVNQSKPDLNTSPTPEYHHQQYPQLASQFSGLPIFQGAGFQQSSATPPGATVILLPMHPDLQTQDTSDLTGHLQTQAPTVMYNSSNVKPRSRQASGDRHRDTRIDRQSQEETVRCQPPTIKSTNVQNLVEELLTHLEPESSTGKRKMSMESTEMITDAQGMDGHIINVSKKEIRKLMERASRDENSYICLPKHASSFTQTKIVPEMYTKDEINEIWLTTCMEEMRQGIARIQRANDVSRSISIDIHRQVSIDSRLHASIDNRVPALVNDNPPHSHTMKSQPDFHTRGEIDQLGQEIYRALETTEERLGRRCDDIYFPIDLSISALTSKIEVIQGELMEIQSYIARSHQGRDRSVGTRDLQSSGNYRREA</sequence>
<keyword evidence="1" id="KW-0238">DNA-binding</keyword>
<protein>
    <recommendedName>
        <fullName evidence="4">Iron-related transcription factor 3 bHLH domain-containing protein</fullName>
    </recommendedName>
</protein>
<keyword evidence="6" id="KW-1185">Reference proteome</keyword>
<evidence type="ECO:0000256" key="2">
    <source>
        <dbReference type="ARBA" id="ARBA00023242"/>
    </source>
</evidence>
<dbReference type="GO" id="GO:0005634">
    <property type="term" value="C:nucleus"/>
    <property type="evidence" value="ECO:0000318"/>
    <property type="project" value="GO_Central"/>
</dbReference>
<feature type="domain" description="Iron-related transcription factor 3 bHLH" evidence="4">
    <location>
        <begin position="3"/>
        <end position="47"/>
    </location>
</feature>
<dbReference type="Proteomes" id="UP000011750">
    <property type="component" value="Chromosome A01"/>
</dbReference>
<dbReference type="GO" id="GO:0003677">
    <property type="term" value="F:DNA binding"/>
    <property type="evidence" value="ECO:0007669"/>
    <property type="project" value="UniProtKB-KW"/>
</dbReference>
<dbReference type="PANTHER" id="PTHR47075:SF7">
    <property type="entry name" value="BHLH DOMAIN-CONTAINING PROTEIN"/>
    <property type="match status" value="1"/>
</dbReference>
<dbReference type="Pfam" id="PF23177">
    <property type="entry name" value="bHLH_IRO3"/>
    <property type="match status" value="1"/>
</dbReference>
<dbReference type="InParanoid" id="M4EY96"/>
<dbReference type="Gramene" id="Bra033788.1">
    <property type="protein sequence ID" value="Bra033788.1-P"/>
    <property type="gene ID" value="Bra033788"/>
</dbReference>
<dbReference type="GO" id="GO:0010106">
    <property type="term" value="P:cellular response to iron ion starvation"/>
    <property type="evidence" value="ECO:0000318"/>
    <property type="project" value="GO_Central"/>
</dbReference>
<feature type="compositionally biased region" description="Polar residues" evidence="3">
    <location>
        <begin position="428"/>
        <end position="439"/>
    </location>
</feature>
<reference evidence="5 6" key="2">
    <citation type="journal article" date="2018" name="Hortic Res">
        <title>Improved Brassica rapa reference genome by single-molecule sequencing and chromosome conformation capture technologies.</title>
        <authorList>
            <person name="Zhang L."/>
            <person name="Cai X."/>
            <person name="Wu J."/>
            <person name="Liu M."/>
            <person name="Grob S."/>
            <person name="Cheng F."/>
            <person name="Liang J."/>
            <person name="Cai C."/>
            <person name="Liu Z."/>
            <person name="Liu B."/>
            <person name="Wang F."/>
            <person name="Li S."/>
            <person name="Liu F."/>
            <person name="Li X."/>
            <person name="Cheng L."/>
            <person name="Yang W."/>
            <person name="Li M.H."/>
            <person name="Grossniklaus U."/>
            <person name="Zheng H."/>
            <person name="Wang X."/>
        </authorList>
    </citation>
    <scope>NUCLEOTIDE SEQUENCE [LARGE SCALE GENOMIC DNA]</scope>
    <source>
        <strain evidence="5 6">cv. Chiifu-401-42</strain>
    </source>
</reference>
<accession>M4EY96</accession>
<keyword evidence="2" id="KW-0539">Nucleus</keyword>
<dbReference type="EnsemblPlants" id="Bra033788.1">
    <property type="protein sequence ID" value="Bra033788.1-P"/>
    <property type="gene ID" value="Bra033788"/>
</dbReference>
<dbReference type="HOGENOM" id="CLU_624628_0_0_1"/>
<evidence type="ECO:0000259" key="4">
    <source>
        <dbReference type="Pfam" id="PF23177"/>
    </source>
</evidence>
<reference evidence="5 6" key="1">
    <citation type="journal article" date="2011" name="Nat. Genet.">
        <title>The genome of the mesopolyploid crop species Brassica rapa.</title>
        <authorList>
            <consortium name="Brassica rapa Genome Sequencing Project Consortium"/>
            <person name="Wang X."/>
            <person name="Wang H."/>
            <person name="Wang J."/>
            <person name="Sun R."/>
            <person name="Wu J."/>
            <person name="Liu S."/>
            <person name="Bai Y."/>
            <person name="Mun J.H."/>
            <person name="Bancroft I."/>
            <person name="Cheng F."/>
            <person name="Huang S."/>
            <person name="Li X."/>
            <person name="Hua W."/>
            <person name="Wang J."/>
            <person name="Wang X."/>
            <person name="Freeling M."/>
            <person name="Pires J.C."/>
            <person name="Paterson A.H."/>
            <person name="Chalhoub B."/>
            <person name="Wang B."/>
            <person name="Hayward A."/>
            <person name="Sharpe A.G."/>
            <person name="Park B.S."/>
            <person name="Weisshaar B."/>
            <person name="Liu B."/>
            <person name="Li B."/>
            <person name="Liu B."/>
            <person name="Tong C."/>
            <person name="Song C."/>
            <person name="Duran C."/>
            <person name="Peng C."/>
            <person name="Geng C."/>
            <person name="Koh C."/>
            <person name="Lin C."/>
            <person name="Edwards D."/>
            <person name="Mu D."/>
            <person name="Shen D."/>
            <person name="Soumpourou E."/>
            <person name="Li F."/>
            <person name="Fraser F."/>
            <person name="Conant G."/>
            <person name="Lassalle G."/>
            <person name="King G.J."/>
            <person name="Bonnema G."/>
            <person name="Tang H."/>
            <person name="Wang H."/>
            <person name="Belcram H."/>
            <person name="Zhou H."/>
            <person name="Hirakawa H."/>
            <person name="Abe H."/>
            <person name="Guo H."/>
            <person name="Wang H."/>
            <person name="Jin H."/>
            <person name="Parkin I.A."/>
            <person name="Batley J."/>
            <person name="Kim J.S."/>
            <person name="Just J."/>
            <person name="Li J."/>
            <person name="Xu J."/>
            <person name="Deng J."/>
            <person name="Kim J.A."/>
            <person name="Li J."/>
            <person name="Yu J."/>
            <person name="Meng J."/>
            <person name="Wang J."/>
            <person name="Min J."/>
            <person name="Poulain J."/>
            <person name="Wang J."/>
            <person name="Hatakeyama K."/>
            <person name="Wu K."/>
            <person name="Wang L."/>
            <person name="Fang L."/>
            <person name="Trick M."/>
            <person name="Links M.G."/>
            <person name="Zhao M."/>
            <person name="Jin M."/>
            <person name="Ramchiary N."/>
            <person name="Drou N."/>
            <person name="Berkman P.J."/>
            <person name="Cai Q."/>
            <person name="Huang Q."/>
            <person name="Li R."/>
            <person name="Tabata S."/>
            <person name="Cheng S."/>
            <person name="Zhang S."/>
            <person name="Zhang S."/>
            <person name="Huang S."/>
            <person name="Sato S."/>
            <person name="Sun S."/>
            <person name="Kwon S.J."/>
            <person name="Choi S.R."/>
            <person name="Lee T.H."/>
            <person name="Fan W."/>
            <person name="Zhao X."/>
            <person name="Tan X."/>
            <person name="Xu X."/>
            <person name="Wang Y."/>
            <person name="Qiu Y."/>
            <person name="Yin Y."/>
            <person name="Li Y."/>
            <person name="Du Y."/>
            <person name="Liao Y."/>
            <person name="Lim Y."/>
            <person name="Narusaka Y."/>
            <person name="Wang Y."/>
            <person name="Wang Z."/>
            <person name="Li Z."/>
            <person name="Wang Z."/>
            <person name="Xiong Z."/>
            <person name="Zhang Z."/>
        </authorList>
    </citation>
    <scope>NUCLEOTIDE SEQUENCE [LARGE SCALE GENOMIC DNA]</scope>
    <source>
        <strain evidence="5 6">cv. Chiifu-401-42</strain>
    </source>
</reference>
<dbReference type="GO" id="GO:0003700">
    <property type="term" value="F:DNA-binding transcription factor activity"/>
    <property type="evidence" value="ECO:0000318"/>
    <property type="project" value="GO_Central"/>
</dbReference>
<feature type="region of interest" description="Disordered" evidence="3">
    <location>
        <begin position="417"/>
        <end position="439"/>
    </location>
</feature>